<accession>A0A8T0VFX7</accession>
<keyword evidence="2" id="KW-1185">Reference proteome</keyword>
<evidence type="ECO:0000313" key="1">
    <source>
        <dbReference type="EMBL" id="KAG2630659.1"/>
    </source>
</evidence>
<protein>
    <submittedName>
        <fullName evidence="1">Uncharacterized protein</fullName>
    </submittedName>
</protein>
<dbReference type="AlphaFoldDB" id="A0A8T0VFX7"/>
<sequence length="67" mass="7383">MWWKDLSSAEAFVGAAPKSPGRLHHLPRDLLQQQPLCGDHLQTHCPPPGHPSAVSPCFVNLQLLHDV</sequence>
<proteinExistence type="predicted"/>
<name>A0A8T0VFX7_PANVG</name>
<reference evidence="1" key="1">
    <citation type="submission" date="2020-05" db="EMBL/GenBank/DDBJ databases">
        <title>WGS assembly of Panicum virgatum.</title>
        <authorList>
            <person name="Lovell J.T."/>
            <person name="Jenkins J."/>
            <person name="Shu S."/>
            <person name="Juenger T.E."/>
            <person name="Schmutz J."/>
        </authorList>
    </citation>
    <scope>NUCLEOTIDE SEQUENCE</scope>
    <source>
        <strain evidence="1">AP13</strain>
    </source>
</reference>
<dbReference type="Proteomes" id="UP000823388">
    <property type="component" value="Chromosome 3K"/>
</dbReference>
<gene>
    <name evidence="1" type="ORF">PVAP13_3KG541350</name>
</gene>
<organism evidence="1 2">
    <name type="scientific">Panicum virgatum</name>
    <name type="common">Blackwell switchgrass</name>
    <dbReference type="NCBI Taxonomy" id="38727"/>
    <lineage>
        <taxon>Eukaryota</taxon>
        <taxon>Viridiplantae</taxon>
        <taxon>Streptophyta</taxon>
        <taxon>Embryophyta</taxon>
        <taxon>Tracheophyta</taxon>
        <taxon>Spermatophyta</taxon>
        <taxon>Magnoliopsida</taxon>
        <taxon>Liliopsida</taxon>
        <taxon>Poales</taxon>
        <taxon>Poaceae</taxon>
        <taxon>PACMAD clade</taxon>
        <taxon>Panicoideae</taxon>
        <taxon>Panicodae</taxon>
        <taxon>Paniceae</taxon>
        <taxon>Panicinae</taxon>
        <taxon>Panicum</taxon>
        <taxon>Panicum sect. Hiantes</taxon>
    </lineage>
</organism>
<evidence type="ECO:0000313" key="2">
    <source>
        <dbReference type="Proteomes" id="UP000823388"/>
    </source>
</evidence>
<dbReference type="EMBL" id="CM029041">
    <property type="protein sequence ID" value="KAG2630659.1"/>
    <property type="molecule type" value="Genomic_DNA"/>
</dbReference>
<comment type="caution">
    <text evidence="1">The sequence shown here is derived from an EMBL/GenBank/DDBJ whole genome shotgun (WGS) entry which is preliminary data.</text>
</comment>